<keyword evidence="2" id="KW-1185">Reference proteome</keyword>
<evidence type="ECO:0000313" key="2">
    <source>
        <dbReference type="Proteomes" id="UP000309174"/>
    </source>
</evidence>
<protein>
    <recommendedName>
        <fullName evidence="3">Antibiotic biosynthesis monooxygenase</fullName>
    </recommendedName>
</protein>
<dbReference type="EMBL" id="VCKW01000054">
    <property type="protein sequence ID" value="TMR02185.1"/>
    <property type="molecule type" value="Genomic_DNA"/>
</dbReference>
<dbReference type="Proteomes" id="UP000309174">
    <property type="component" value="Unassembled WGS sequence"/>
</dbReference>
<reference evidence="1 2" key="1">
    <citation type="submission" date="2019-05" db="EMBL/GenBank/DDBJ databases">
        <title>Draft genome sequence of Actinomadura sp. 14C53.</title>
        <authorList>
            <person name="Saricaoglu S."/>
            <person name="Isik K."/>
        </authorList>
    </citation>
    <scope>NUCLEOTIDE SEQUENCE [LARGE SCALE GENOMIC DNA]</scope>
    <source>
        <strain evidence="1 2">14C53</strain>
    </source>
</reference>
<accession>A0A5C4JET3</accession>
<name>A0A5C4JET3_9ACTN</name>
<dbReference type="OrthoDB" id="163010at2"/>
<evidence type="ECO:0008006" key="3">
    <source>
        <dbReference type="Google" id="ProtNLM"/>
    </source>
</evidence>
<dbReference type="RefSeq" id="WP_138645411.1">
    <property type="nucleotide sequence ID" value="NZ_VCKW01000054.1"/>
</dbReference>
<evidence type="ECO:0000313" key="1">
    <source>
        <dbReference type="EMBL" id="TMR02185.1"/>
    </source>
</evidence>
<proteinExistence type="predicted"/>
<sequence length="101" mass="11214">MSQTIAVQYHTRPDSADENQRLIEQVFAELRATAPDGLRYAVFRLADGVSFLHIAVTDTENNPLLGTPAFNQFTKAIGDRLAGQPIQQDATLIDSYRFMAT</sequence>
<organism evidence="1 2">
    <name type="scientific">Actinomadura soli</name>
    <dbReference type="NCBI Taxonomy" id="2508997"/>
    <lineage>
        <taxon>Bacteria</taxon>
        <taxon>Bacillati</taxon>
        <taxon>Actinomycetota</taxon>
        <taxon>Actinomycetes</taxon>
        <taxon>Streptosporangiales</taxon>
        <taxon>Thermomonosporaceae</taxon>
        <taxon>Actinomadura</taxon>
    </lineage>
</organism>
<comment type="caution">
    <text evidence="1">The sequence shown here is derived from an EMBL/GenBank/DDBJ whole genome shotgun (WGS) entry which is preliminary data.</text>
</comment>
<gene>
    <name evidence="1" type="ORF">ETD83_13295</name>
</gene>
<dbReference type="AlphaFoldDB" id="A0A5C4JET3"/>